<organism evidence="1 2">
    <name type="scientific">Chitinophaga dinghuensis</name>
    <dbReference type="NCBI Taxonomy" id="1539050"/>
    <lineage>
        <taxon>Bacteria</taxon>
        <taxon>Pseudomonadati</taxon>
        <taxon>Bacteroidota</taxon>
        <taxon>Chitinophagia</taxon>
        <taxon>Chitinophagales</taxon>
        <taxon>Chitinophagaceae</taxon>
        <taxon>Chitinophaga</taxon>
    </lineage>
</organism>
<gene>
    <name evidence="1" type="ORF">CLV59_105301</name>
</gene>
<dbReference type="Proteomes" id="UP000249819">
    <property type="component" value="Unassembled WGS sequence"/>
</dbReference>
<name>A0A327VXX1_9BACT</name>
<protein>
    <recommendedName>
        <fullName evidence="3">DUF2946 domain-containing protein</fullName>
    </recommendedName>
</protein>
<keyword evidence="2" id="KW-1185">Reference proteome</keyword>
<sequence length="121" mass="13637">MRNHKRKYSLLATAMLLLYLLYGMVVPFMHHHGPDARMVFAQAQRMKAYPGILHEKDIQDHQAHISGSCAICDDYISNYLSGNTDIHLPKPILLTVLYVHPPSYNISRLLLAASNKGPPSI</sequence>
<comment type="caution">
    <text evidence="1">The sequence shown here is derived from an EMBL/GenBank/DDBJ whole genome shotgun (WGS) entry which is preliminary data.</text>
</comment>
<accession>A0A327VXX1</accession>
<evidence type="ECO:0000313" key="2">
    <source>
        <dbReference type="Proteomes" id="UP000249819"/>
    </source>
</evidence>
<evidence type="ECO:0008006" key="3">
    <source>
        <dbReference type="Google" id="ProtNLM"/>
    </source>
</evidence>
<dbReference type="AlphaFoldDB" id="A0A327VXX1"/>
<dbReference type="RefSeq" id="WP_146616220.1">
    <property type="nucleotide sequence ID" value="NZ_QLMA01000005.1"/>
</dbReference>
<proteinExistence type="predicted"/>
<reference evidence="1 2" key="1">
    <citation type="submission" date="2018-06" db="EMBL/GenBank/DDBJ databases">
        <title>Genomic Encyclopedia of Archaeal and Bacterial Type Strains, Phase II (KMG-II): from individual species to whole genera.</title>
        <authorList>
            <person name="Goeker M."/>
        </authorList>
    </citation>
    <scope>NUCLEOTIDE SEQUENCE [LARGE SCALE GENOMIC DNA]</scope>
    <source>
        <strain evidence="1 2">DSM 29821</strain>
    </source>
</reference>
<dbReference type="EMBL" id="QLMA01000005">
    <property type="protein sequence ID" value="RAJ80193.1"/>
    <property type="molecule type" value="Genomic_DNA"/>
</dbReference>
<evidence type="ECO:0000313" key="1">
    <source>
        <dbReference type="EMBL" id="RAJ80193.1"/>
    </source>
</evidence>